<evidence type="ECO:0000313" key="9">
    <source>
        <dbReference type="Proteomes" id="UP000697472"/>
    </source>
</evidence>
<feature type="transmembrane region" description="Helical" evidence="6">
    <location>
        <begin position="431"/>
        <end position="453"/>
    </location>
</feature>
<feature type="transmembrane region" description="Helical" evidence="6">
    <location>
        <begin position="228"/>
        <end position="249"/>
    </location>
</feature>
<evidence type="ECO:0000313" key="8">
    <source>
        <dbReference type="EMBL" id="MBM7643161.1"/>
    </source>
</evidence>
<keyword evidence="4 6" id="KW-1133">Transmembrane helix</keyword>
<dbReference type="Pfam" id="PF03772">
    <property type="entry name" value="Competence"/>
    <property type="match status" value="1"/>
</dbReference>
<feature type="transmembrane region" description="Helical" evidence="6">
    <location>
        <begin position="12"/>
        <end position="42"/>
    </location>
</feature>
<feature type="transmembrane region" description="Helical" evidence="6">
    <location>
        <begin position="356"/>
        <end position="378"/>
    </location>
</feature>
<dbReference type="NCBIfam" id="TIGR00360">
    <property type="entry name" value="ComEC_N-term"/>
    <property type="match status" value="1"/>
</dbReference>
<keyword evidence="5 6" id="KW-0472">Membrane</keyword>
<evidence type="ECO:0000256" key="5">
    <source>
        <dbReference type="ARBA" id="ARBA00023136"/>
    </source>
</evidence>
<protein>
    <submittedName>
        <fullName evidence="8">Competence protein ComEC</fullName>
    </submittedName>
</protein>
<dbReference type="Pfam" id="PF13567">
    <property type="entry name" value="DUF4131"/>
    <property type="match status" value="1"/>
</dbReference>
<dbReference type="Pfam" id="PF00753">
    <property type="entry name" value="Lactamase_B"/>
    <property type="match status" value="1"/>
</dbReference>
<name>A0ABS2PTE5_9STRE</name>
<comment type="caution">
    <text evidence="8">The sequence shown here is derived from an EMBL/GenBank/DDBJ whole genome shotgun (WGS) entry which is preliminary data.</text>
</comment>
<dbReference type="Proteomes" id="UP000697472">
    <property type="component" value="Unassembled WGS sequence"/>
</dbReference>
<gene>
    <name evidence="8" type="ORF">JOC28_001462</name>
</gene>
<organism evidence="8 9">
    <name type="scientific">Streptococcus loxodontisalivarius</name>
    <dbReference type="NCBI Taxonomy" id="1349415"/>
    <lineage>
        <taxon>Bacteria</taxon>
        <taxon>Bacillati</taxon>
        <taxon>Bacillota</taxon>
        <taxon>Bacilli</taxon>
        <taxon>Lactobacillales</taxon>
        <taxon>Streptococcaceae</taxon>
        <taxon>Streptococcus</taxon>
    </lineage>
</organism>
<dbReference type="Gene3D" id="3.60.15.10">
    <property type="entry name" value="Ribonuclease Z/Hydroxyacylglutathione hydrolase-like"/>
    <property type="match status" value="1"/>
</dbReference>
<proteinExistence type="predicted"/>
<sequence>MTDFLPIKPIYLAYLAVLVSFLIFSWNVWTLGLFLFSLLAILRQYSWQRSFKTLAILLVFSLYLFGVNSCAKNKEKDLPEEVTQVQMIADSISVNGDRLSFRARSAGQTYQAYYQIKTEEEQTFFKNLDKTLLLEVEAGLEEPAQQRNFHGFDYRRYLKFQGIYAILQVSDIKSIKQASGIGFWDSLADLRRKLIVHSQKTFPQPMSHYMTGLLFGYLDKSFEEMSDLYSDLGIIHLFALSGMQVAFFMGLWRRFLVKIGLTLDWINWLMLPTAILYAGLTGLTISVIRALLQILLAQLGLRKWDNFAASLGLMFLFMPYFLMTTGGMLSFAYAFILTLLDFEGILAWRKSLLEVLSINMGILPILTWTFATFQPLAIPLTAIFSLIFDYFLLPFLTLAFALSPLLVLDFVNPLFELLESSLLLLGKVTGGAWVFGASSLALTFLALLSLGFLSDRRFWKKGVLYLLLGLCLLGNKHPLENEVTVIDVGQGDSIFLRDMTGKTILIDVGGKVSFSEKEEWQKGLTDANAERTSIPYLKSRGVSKIDQLVLTHTDSDHIGDLEVFLEEIDVGEILVSQGSLTVPDFVARLRKLKKPVKVLSAGQTLSIMGSQLQVLYPQTTGDGGNNDSIVLYGKLLNKRFLFTGDLEKEGEEALMTTYAHLPVDILKAGHHGSKGSSSPEFLDFIAADVALVSAGQDNRYQHPHQETLERFEERQMTVYRTDQMGAIRFRGWQTWTLETVR</sequence>
<dbReference type="InterPro" id="IPR025405">
    <property type="entry name" value="DUF4131"/>
</dbReference>
<dbReference type="CDD" id="cd07731">
    <property type="entry name" value="ComA-like_MBL-fold"/>
    <property type="match status" value="1"/>
</dbReference>
<dbReference type="SUPFAM" id="SSF56281">
    <property type="entry name" value="Metallo-hydrolase/oxidoreductase"/>
    <property type="match status" value="1"/>
</dbReference>
<reference evidence="8 9" key="1">
    <citation type="submission" date="2021-01" db="EMBL/GenBank/DDBJ databases">
        <title>Genomic Encyclopedia of Type Strains, Phase IV (KMG-IV): sequencing the most valuable type-strain genomes for metagenomic binning, comparative biology and taxonomic classification.</title>
        <authorList>
            <person name="Goeker M."/>
        </authorList>
    </citation>
    <scope>NUCLEOTIDE SEQUENCE [LARGE SCALE GENOMIC DNA]</scope>
    <source>
        <strain evidence="8 9">DSM 27382</strain>
    </source>
</reference>
<feature type="domain" description="Metallo-beta-lactamase" evidence="7">
    <location>
        <begin position="490"/>
        <end position="696"/>
    </location>
</feature>
<feature type="transmembrane region" description="Helical" evidence="6">
    <location>
        <begin position="54"/>
        <end position="71"/>
    </location>
</feature>
<comment type="subcellular location">
    <subcellularLocation>
        <location evidence="1">Cell membrane</location>
        <topology evidence="1">Multi-pass membrane protein</topology>
    </subcellularLocation>
</comment>
<dbReference type="InterPro" id="IPR001279">
    <property type="entry name" value="Metallo-B-lactamas"/>
</dbReference>
<feature type="transmembrane region" description="Helical" evidence="6">
    <location>
        <begin position="390"/>
        <end position="411"/>
    </location>
</feature>
<dbReference type="RefSeq" id="WP_205010032.1">
    <property type="nucleotide sequence ID" value="NZ_JAFBEH010000031.1"/>
</dbReference>
<evidence type="ECO:0000256" key="2">
    <source>
        <dbReference type="ARBA" id="ARBA00022475"/>
    </source>
</evidence>
<dbReference type="InterPro" id="IPR035681">
    <property type="entry name" value="ComA-like_MBL"/>
</dbReference>
<dbReference type="SMART" id="SM00849">
    <property type="entry name" value="Lactamase_B"/>
    <property type="match status" value="1"/>
</dbReference>
<evidence type="ECO:0000256" key="3">
    <source>
        <dbReference type="ARBA" id="ARBA00022692"/>
    </source>
</evidence>
<keyword evidence="9" id="KW-1185">Reference proteome</keyword>
<evidence type="ECO:0000256" key="6">
    <source>
        <dbReference type="SAM" id="Phobius"/>
    </source>
</evidence>
<dbReference type="InterPro" id="IPR004477">
    <property type="entry name" value="ComEC_N"/>
</dbReference>
<keyword evidence="3 6" id="KW-0812">Transmembrane</keyword>
<dbReference type="InterPro" id="IPR036866">
    <property type="entry name" value="RibonucZ/Hydroxyglut_hydro"/>
</dbReference>
<dbReference type="PANTHER" id="PTHR30619">
    <property type="entry name" value="DNA INTERNALIZATION/COMPETENCE PROTEIN COMEC/REC2"/>
    <property type="match status" value="1"/>
</dbReference>
<dbReference type="PANTHER" id="PTHR30619:SF1">
    <property type="entry name" value="RECOMBINATION PROTEIN 2"/>
    <property type="match status" value="1"/>
</dbReference>
<dbReference type="NCBIfam" id="TIGR00361">
    <property type="entry name" value="ComEC_Rec2"/>
    <property type="match status" value="1"/>
</dbReference>
<feature type="transmembrane region" description="Helical" evidence="6">
    <location>
        <begin position="269"/>
        <end position="292"/>
    </location>
</feature>
<evidence type="ECO:0000256" key="1">
    <source>
        <dbReference type="ARBA" id="ARBA00004651"/>
    </source>
</evidence>
<evidence type="ECO:0000256" key="4">
    <source>
        <dbReference type="ARBA" id="ARBA00022989"/>
    </source>
</evidence>
<dbReference type="InterPro" id="IPR004797">
    <property type="entry name" value="Competence_ComEC/Rec2"/>
</dbReference>
<dbReference type="EMBL" id="JAFBEH010000031">
    <property type="protein sequence ID" value="MBM7643161.1"/>
    <property type="molecule type" value="Genomic_DNA"/>
</dbReference>
<dbReference type="InterPro" id="IPR052159">
    <property type="entry name" value="Competence_DNA_uptake"/>
</dbReference>
<feature type="transmembrane region" description="Helical" evidence="6">
    <location>
        <begin position="313"/>
        <end position="336"/>
    </location>
</feature>
<accession>A0ABS2PTE5</accession>
<evidence type="ECO:0000259" key="7">
    <source>
        <dbReference type="SMART" id="SM00849"/>
    </source>
</evidence>
<keyword evidence="2" id="KW-1003">Cell membrane</keyword>